<proteinExistence type="predicted"/>
<organism evidence="1 2">
    <name type="scientific">Penicillium hordei</name>
    <dbReference type="NCBI Taxonomy" id="40994"/>
    <lineage>
        <taxon>Eukaryota</taxon>
        <taxon>Fungi</taxon>
        <taxon>Dikarya</taxon>
        <taxon>Ascomycota</taxon>
        <taxon>Pezizomycotina</taxon>
        <taxon>Eurotiomycetes</taxon>
        <taxon>Eurotiomycetidae</taxon>
        <taxon>Eurotiales</taxon>
        <taxon>Aspergillaceae</taxon>
        <taxon>Penicillium</taxon>
    </lineage>
</organism>
<dbReference type="RefSeq" id="XP_056752008.1">
    <property type="nucleotide sequence ID" value="XM_056899932.1"/>
</dbReference>
<protein>
    <submittedName>
        <fullName evidence="1">Uncharacterized protein</fullName>
    </submittedName>
</protein>
<evidence type="ECO:0000313" key="1">
    <source>
        <dbReference type="EMBL" id="KAJ5598794.1"/>
    </source>
</evidence>
<name>A0AAD6E180_9EURO</name>
<dbReference type="EMBL" id="JAQJAE010000004">
    <property type="protein sequence ID" value="KAJ5598794.1"/>
    <property type="molecule type" value="Genomic_DNA"/>
</dbReference>
<keyword evidence="2" id="KW-1185">Reference proteome</keyword>
<sequence length="60" mass="6396">MEIDLPLFDNVYNPRSGLRLAASVPTAASMDGASDNDQWLVCILAAETVFKLTKAAASLL</sequence>
<gene>
    <name evidence="1" type="ORF">N7537_008878</name>
</gene>
<reference evidence="1" key="1">
    <citation type="journal article" date="2023" name="IMA Fungus">
        <title>Comparative genomic study of the Penicillium genus elucidates a diverse pangenome and 15 lateral gene transfer events.</title>
        <authorList>
            <person name="Petersen C."/>
            <person name="Sorensen T."/>
            <person name="Nielsen M.R."/>
            <person name="Sondergaard T.E."/>
            <person name="Sorensen J.L."/>
            <person name="Fitzpatrick D.A."/>
            <person name="Frisvad J.C."/>
            <person name="Nielsen K.L."/>
        </authorList>
    </citation>
    <scope>NUCLEOTIDE SEQUENCE</scope>
    <source>
        <strain evidence="1">IBT 12815</strain>
    </source>
</reference>
<comment type="caution">
    <text evidence="1">The sequence shown here is derived from an EMBL/GenBank/DDBJ whole genome shotgun (WGS) entry which is preliminary data.</text>
</comment>
<dbReference type="AlphaFoldDB" id="A0AAD6E180"/>
<evidence type="ECO:0000313" key="2">
    <source>
        <dbReference type="Proteomes" id="UP001213799"/>
    </source>
</evidence>
<accession>A0AAD6E180</accession>
<dbReference type="GeneID" id="81590174"/>
<dbReference type="Proteomes" id="UP001213799">
    <property type="component" value="Unassembled WGS sequence"/>
</dbReference>
<reference evidence="1" key="2">
    <citation type="submission" date="2023-01" db="EMBL/GenBank/DDBJ databases">
        <authorList>
            <person name="Petersen C."/>
        </authorList>
    </citation>
    <scope>NUCLEOTIDE SEQUENCE</scope>
    <source>
        <strain evidence="1">IBT 12815</strain>
    </source>
</reference>